<dbReference type="RefSeq" id="WP_245695848.1">
    <property type="nucleotide sequence ID" value="NZ_FNKO01000002.1"/>
</dbReference>
<dbReference type="STRING" id="995062.SAMN04489718_3064"/>
<evidence type="ECO:0000313" key="2">
    <source>
        <dbReference type="EMBL" id="SDR00781.1"/>
    </source>
</evidence>
<dbReference type="InterPro" id="IPR000415">
    <property type="entry name" value="Nitroreductase-like"/>
</dbReference>
<dbReference type="Proteomes" id="UP000199301">
    <property type="component" value="Unassembled WGS sequence"/>
</dbReference>
<dbReference type="AlphaFoldDB" id="A0A1H1FIN6"/>
<sequence>MRLRRRHGLVCYWYDGSFVVHPHPGGDPLALHPAVAEILSAFSEWTEQAEAAENLNHLSAETVEQAVEELRGSGLLLAADTPEAAADERFERQWSTWSPEAAFFHYATQDVKYPENDPAGESPASRDPQVPFVLFTGYPRADRIFLPRPPFAELHAPYEQVLRARRTCRDYASDPVPLPVLSALLATTFAPVDFIDCGRGALFRRTSPAGGARQELDAYVAVRNVSGVEPGVYHYNLREHSLELLSEGFTSADATHFCADQEWAGGAAFLVVLGLVVDRLLSKYPTPRSYRVSLLNAGHLGQTFALTATALGLGPAQTGAFHDSPVAERLGLDNIGRTPLYVLAAGYPAAEQPAAPPAAGLSTFRATTFQEAALEG</sequence>
<dbReference type="CDD" id="cd02142">
    <property type="entry name" value="McbC_SagB-like_oxidoreductase"/>
    <property type="match status" value="1"/>
</dbReference>
<organism evidence="2 3">
    <name type="scientific">Actinopolyspora saharensis</name>
    <dbReference type="NCBI Taxonomy" id="995062"/>
    <lineage>
        <taxon>Bacteria</taxon>
        <taxon>Bacillati</taxon>
        <taxon>Actinomycetota</taxon>
        <taxon>Actinomycetes</taxon>
        <taxon>Actinopolysporales</taxon>
        <taxon>Actinopolysporaceae</taxon>
        <taxon>Actinopolyspora</taxon>
    </lineage>
</organism>
<dbReference type="GO" id="GO:0016491">
    <property type="term" value="F:oxidoreductase activity"/>
    <property type="evidence" value="ECO:0007669"/>
    <property type="project" value="InterPro"/>
</dbReference>
<evidence type="ECO:0000313" key="3">
    <source>
        <dbReference type="Proteomes" id="UP000199301"/>
    </source>
</evidence>
<evidence type="ECO:0000259" key="1">
    <source>
        <dbReference type="Pfam" id="PF00881"/>
    </source>
</evidence>
<dbReference type="Gene3D" id="3.40.109.10">
    <property type="entry name" value="NADH Oxidase"/>
    <property type="match status" value="1"/>
</dbReference>
<protein>
    <submittedName>
        <fullName evidence="2">SagB-type dehydrogenase domain-containing protein</fullName>
    </submittedName>
</protein>
<dbReference type="PANTHER" id="PTHR43745:SF2">
    <property type="entry name" value="NITROREDUCTASE MJ1384-RELATED"/>
    <property type="match status" value="1"/>
</dbReference>
<accession>A0A1H1FIN6</accession>
<dbReference type="PANTHER" id="PTHR43745">
    <property type="entry name" value="NITROREDUCTASE MJ1384-RELATED"/>
    <property type="match status" value="1"/>
</dbReference>
<dbReference type="EMBL" id="FNKO01000002">
    <property type="protein sequence ID" value="SDR00781.1"/>
    <property type="molecule type" value="Genomic_DNA"/>
</dbReference>
<proteinExistence type="predicted"/>
<keyword evidence="3" id="KW-1185">Reference proteome</keyword>
<dbReference type="SUPFAM" id="SSF55469">
    <property type="entry name" value="FMN-dependent nitroreductase-like"/>
    <property type="match status" value="1"/>
</dbReference>
<reference evidence="3" key="1">
    <citation type="submission" date="2016-10" db="EMBL/GenBank/DDBJ databases">
        <authorList>
            <person name="Varghese N."/>
            <person name="Submissions S."/>
        </authorList>
    </citation>
    <scope>NUCLEOTIDE SEQUENCE [LARGE SCALE GENOMIC DNA]</scope>
    <source>
        <strain evidence="3">DSM 45459</strain>
    </source>
</reference>
<dbReference type="InterPro" id="IPR020051">
    <property type="entry name" value="SagB-type_dehydrogenase"/>
</dbReference>
<name>A0A1H1FIN6_9ACTN</name>
<gene>
    <name evidence="2" type="ORF">SAMN04489718_3064</name>
</gene>
<dbReference type="Pfam" id="PF00881">
    <property type="entry name" value="Nitroreductase"/>
    <property type="match status" value="1"/>
</dbReference>
<dbReference type="InterPro" id="IPR052544">
    <property type="entry name" value="Bacteriocin_Proc_Enz"/>
</dbReference>
<feature type="domain" description="Nitroreductase" evidence="1">
    <location>
        <begin position="162"/>
        <end position="347"/>
    </location>
</feature>
<dbReference type="NCBIfam" id="TIGR03605">
    <property type="entry name" value="antibiot_sagB"/>
    <property type="match status" value="1"/>
</dbReference>
<dbReference type="InterPro" id="IPR029479">
    <property type="entry name" value="Nitroreductase"/>
</dbReference>